<gene>
    <name evidence="1" type="ORF">M2350_003088</name>
</gene>
<evidence type="ECO:0000313" key="2">
    <source>
        <dbReference type="Proteomes" id="UP001204798"/>
    </source>
</evidence>
<evidence type="ECO:0000313" key="1">
    <source>
        <dbReference type="EMBL" id="MCS3920653.1"/>
    </source>
</evidence>
<comment type="caution">
    <text evidence="1">The sequence shown here is derived from an EMBL/GenBank/DDBJ whole genome shotgun (WGS) entry which is preliminary data.</text>
</comment>
<protein>
    <submittedName>
        <fullName evidence="1">Uncharacterized protein</fullName>
    </submittedName>
</protein>
<dbReference type="RefSeq" id="WP_259100587.1">
    <property type="nucleotide sequence ID" value="NZ_CP130454.1"/>
</dbReference>
<accession>A0ABT2EUQ7</accession>
<organism evidence="1 2">
    <name type="scientific">Candidatus Fervidibacter sacchari</name>
    <dbReference type="NCBI Taxonomy" id="1448929"/>
    <lineage>
        <taxon>Bacteria</taxon>
        <taxon>Candidatus Fervidibacterota</taxon>
        <taxon>Candidatus Fervidibacter</taxon>
    </lineage>
</organism>
<keyword evidence="2" id="KW-1185">Reference proteome</keyword>
<dbReference type="Proteomes" id="UP001204798">
    <property type="component" value="Unassembled WGS sequence"/>
</dbReference>
<sequence length="111" mass="13172">MEKQMPEFWIDCLYEKHECWTYERSRKPISIKLGQRQIQLHMPSYLANIEILVTAEHDGILFLLARNLSKWAQETECDGVIMVAKKLDDENYAVAVWHELWGYALKYLGLR</sequence>
<name>A0ABT2EUQ7_9BACT</name>
<dbReference type="EMBL" id="JANUCP010000006">
    <property type="protein sequence ID" value="MCS3920653.1"/>
    <property type="molecule type" value="Genomic_DNA"/>
</dbReference>
<reference evidence="1 2" key="1">
    <citation type="submission" date="2022-08" db="EMBL/GenBank/DDBJ databases">
        <title>Bacterial and archaeal communities from various locations to study Microbial Dark Matter (Phase II).</title>
        <authorList>
            <person name="Stepanauskas R."/>
        </authorList>
    </citation>
    <scope>NUCLEOTIDE SEQUENCE [LARGE SCALE GENOMIC DNA]</scope>
    <source>
        <strain evidence="1 2">PD1</strain>
    </source>
</reference>
<proteinExistence type="predicted"/>